<accession>A0ABD5X2W0</accession>
<sequence length="68" mass="6952">MNRPGTAGLLVLGAFAIVFAVEFNTLLGMFGIDIAPSVYFPAIGTILAVVFGGLLLLPKNQDAASVSA</sequence>
<evidence type="ECO:0000313" key="3">
    <source>
        <dbReference type="Proteomes" id="UP001596414"/>
    </source>
</evidence>
<dbReference type="RefSeq" id="WP_267636311.1">
    <property type="nucleotide sequence ID" value="NZ_JAODIY010000004.1"/>
</dbReference>
<proteinExistence type="predicted"/>
<feature type="transmembrane region" description="Helical" evidence="1">
    <location>
        <begin position="38"/>
        <end position="57"/>
    </location>
</feature>
<evidence type="ECO:0000313" key="2">
    <source>
        <dbReference type="EMBL" id="MFC7125317.1"/>
    </source>
</evidence>
<comment type="caution">
    <text evidence="2">The sequence shown here is derived from an EMBL/GenBank/DDBJ whole genome shotgun (WGS) entry which is preliminary data.</text>
</comment>
<keyword evidence="1" id="KW-1133">Transmembrane helix</keyword>
<dbReference type="EMBL" id="JBHSZQ010000004">
    <property type="protein sequence ID" value="MFC7125317.1"/>
    <property type="molecule type" value="Genomic_DNA"/>
</dbReference>
<keyword evidence="1" id="KW-0812">Transmembrane</keyword>
<reference evidence="2 3" key="1">
    <citation type="journal article" date="2014" name="Int. J. Syst. Evol. Microbiol.">
        <title>Complete genome sequence of Corynebacterium casei LMG S-19264T (=DSM 44701T), isolated from a smear-ripened cheese.</title>
        <authorList>
            <consortium name="US DOE Joint Genome Institute (JGI-PGF)"/>
            <person name="Walter F."/>
            <person name="Albersmeier A."/>
            <person name="Kalinowski J."/>
            <person name="Ruckert C."/>
        </authorList>
    </citation>
    <scope>NUCLEOTIDE SEQUENCE [LARGE SCALE GENOMIC DNA]</scope>
    <source>
        <strain evidence="2 3">CGMCC 4.7215</strain>
    </source>
</reference>
<organism evidence="2 3">
    <name type="scientific">Halovenus rubra</name>
    <dbReference type="NCBI Taxonomy" id="869890"/>
    <lineage>
        <taxon>Archaea</taxon>
        <taxon>Methanobacteriati</taxon>
        <taxon>Methanobacteriota</taxon>
        <taxon>Stenosarchaea group</taxon>
        <taxon>Halobacteria</taxon>
        <taxon>Halobacteriales</taxon>
        <taxon>Haloarculaceae</taxon>
        <taxon>Halovenus</taxon>
    </lineage>
</organism>
<gene>
    <name evidence="2" type="ORF">ACFQJ7_04590</name>
</gene>
<dbReference type="Proteomes" id="UP001596414">
    <property type="component" value="Unassembled WGS sequence"/>
</dbReference>
<keyword evidence="1" id="KW-0472">Membrane</keyword>
<protein>
    <submittedName>
        <fullName evidence="2">Uncharacterized protein</fullName>
    </submittedName>
</protein>
<dbReference type="AlphaFoldDB" id="A0ABD5X2W0"/>
<name>A0ABD5X2W0_9EURY</name>
<feature type="transmembrane region" description="Helical" evidence="1">
    <location>
        <begin position="7"/>
        <end position="32"/>
    </location>
</feature>
<evidence type="ECO:0000256" key="1">
    <source>
        <dbReference type="SAM" id="Phobius"/>
    </source>
</evidence>